<feature type="region of interest" description="Disordered" evidence="2">
    <location>
        <begin position="1299"/>
        <end position="1336"/>
    </location>
</feature>
<dbReference type="Proteomes" id="UP000006727">
    <property type="component" value="Chromosome 9"/>
</dbReference>
<dbReference type="SUPFAM" id="SSF57997">
    <property type="entry name" value="Tropomyosin"/>
    <property type="match status" value="1"/>
</dbReference>
<accession>A0A2K1K2Q4</accession>
<evidence type="ECO:0000313" key="3">
    <source>
        <dbReference type="EMBL" id="PNR48059.1"/>
    </source>
</evidence>
<proteinExistence type="predicted"/>
<feature type="compositionally biased region" description="Polar residues" evidence="2">
    <location>
        <begin position="1309"/>
        <end position="1336"/>
    </location>
</feature>
<dbReference type="PANTHER" id="PTHR31915:SF6">
    <property type="entry name" value="SKICH DOMAIN-CONTAINING PROTEIN"/>
    <property type="match status" value="1"/>
</dbReference>
<dbReference type="Gramene" id="Pp3c9_10460V3.2">
    <property type="protein sequence ID" value="Pp3c9_10460V3.2"/>
    <property type="gene ID" value="Pp3c9_10460"/>
</dbReference>
<keyword evidence="5" id="KW-1185">Reference proteome</keyword>
<dbReference type="PaxDb" id="3218-PP1S24_27V6.1"/>
<protein>
    <recommendedName>
        <fullName evidence="6">Sfi1 spindle body domain-containing protein</fullName>
    </recommendedName>
</protein>
<name>A0A2K1K2Q4_PHYPA</name>
<feature type="coiled-coil region" evidence="1">
    <location>
        <begin position="136"/>
        <end position="279"/>
    </location>
</feature>
<sequence>MDNVHCQSGPSNPRSPYLSPRSVQGGGGKAPAPNFATSSLSAVSSRTSPLGGGSGNNAVAFCKPSNVGDSSGGTRMGAEVGNNAGPSSGSQHLSNFRAGPRLRAEGLMVPPASDAATLRRQVAALQIDLEAHIEGEQRLQNINQQLRERLEVYMKQNHENVERAESELNTLHEDMEQTLELQRRLAQRATALEKEKKDLEVALQRRVLDFENERISMQTRIQSMGEDLRAKTEAQEKVNQLQAELLSTLDVKVKLEERLENFAKETAFLKKKADDYSNELRNLIIKSLQSRRVMVLFGERVNLTLSEIQEQFDQKLDRMGRKSVVRRAFIHFQMGVRDQCVDTANAEKAIRLYRLHCCKRLFLKLRLGAYRASAIRKAADKHKQIREDFPRPEHQGMLAAFIRVWKYWKLNLIVKHKGLESLKKQAVARATHALQAWVAYVIHIRLNPERNEAAVSHWNRKCLRSFWDRWSNTLRYWKLGAREENLLTGKANRHFTKTVMRHTFEAWQVWLRVYARPERVKFAAVQAHINRMTMKQYLSAWRCVIYVKWVRSMKLEEATKLSQVWCMKSTFYRWLEGIRAVKLHRTLLTQAIAFRLFKQGQSVFRRLRHFRQRSLHMRIYNKMAFRHYLHSLSIKSMQIWRENVNYIKAQQRATAEVNQALTRAAMVFWRDYHVYESIKKKKDYRAVIHMKRKQNKLVKKIFVMWWEQVAWKRKAVQLDNLLAVRRRRTLLIQSLHVWLHATIDGLLLANAKFHEDLLEAQAQFEEQKHQVTAVDVENLQLIDRLHTMSSEVAFFKTSISEKEKQEEDLHRALEDSTMLESSMRSEIEQQHVRCEGLESEIQILKKKLQMKNVEDTAGEIHHTLEIQNLEQALKELRIQLSDRTSQIESYEKALKETGERLEGASDESQEKLTSAFEIAGSLRKLLEDRESQFATFEGNCRRRELELSEVQRKLAVANCTLCETVEYRDARIQELETMLSTKQQEVQEVQQQLQRLELAMDSKESRVRKLEYEIKLMSEQTALKANTFVSSLYSWEATSQFQSDANAPLKGGCSTKQSMRQTYDEAKSVLQHSVLSSLDEGVPKLRRVRTSYACVTEPSATNFEDMPGEVPSRGLDVVAQEPTCTQIEPLPPQENSTPSLEMKTPVDASVGLGSCQPDLTMSVPSRPDERAVMDVGTDTRRQLGEDTFDHESRSVLLYQGQGTSQRDWETSIALVSTTRPTPILPSTGPTPPGYMAEPAYVLADGRDSQDHPLEGGGGAMIQSSGEGHHRMILDDDPNAVDSLHLEIQRLQSRIMSRLRDSAGDPEGSFNRSGSRATTQQPLPECGTSSGRTWDGR</sequence>
<feature type="region of interest" description="Disordered" evidence="2">
    <location>
        <begin position="1"/>
        <end position="52"/>
    </location>
</feature>
<dbReference type="PANTHER" id="PTHR31915">
    <property type="entry name" value="SKICH DOMAIN-CONTAINING PROTEIN"/>
    <property type="match status" value="1"/>
</dbReference>
<feature type="compositionally biased region" description="Polar residues" evidence="2">
    <location>
        <begin position="84"/>
        <end position="94"/>
    </location>
</feature>
<dbReference type="EnsemblPlants" id="Pp3c9_10460V3.2">
    <property type="protein sequence ID" value="Pp3c9_10460V3.2"/>
    <property type="gene ID" value="Pp3c9_10460"/>
</dbReference>
<dbReference type="Gramene" id="Pp3c9_10460V3.1">
    <property type="protein sequence ID" value="Pp3c9_10460V3.1"/>
    <property type="gene ID" value="Pp3c9_10460"/>
</dbReference>
<evidence type="ECO:0000256" key="1">
    <source>
        <dbReference type="SAM" id="Coils"/>
    </source>
</evidence>
<feature type="compositionally biased region" description="Polar residues" evidence="2">
    <location>
        <begin position="1"/>
        <end position="14"/>
    </location>
</feature>
<reference evidence="3 5" key="1">
    <citation type="journal article" date="2008" name="Science">
        <title>The Physcomitrella genome reveals evolutionary insights into the conquest of land by plants.</title>
        <authorList>
            <person name="Rensing S."/>
            <person name="Lang D."/>
            <person name="Zimmer A."/>
            <person name="Terry A."/>
            <person name="Salamov A."/>
            <person name="Shapiro H."/>
            <person name="Nishiyama T."/>
            <person name="Perroud P.-F."/>
            <person name="Lindquist E."/>
            <person name="Kamisugi Y."/>
            <person name="Tanahashi T."/>
            <person name="Sakakibara K."/>
            <person name="Fujita T."/>
            <person name="Oishi K."/>
            <person name="Shin-I T."/>
            <person name="Kuroki Y."/>
            <person name="Toyoda A."/>
            <person name="Suzuki Y."/>
            <person name="Hashimoto A."/>
            <person name="Yamaguchi K."/>
            <person name="Sugano A."/>
            <person name="Kohara Y."/>
            <person name="Fujiyama A."/>
            <person name="Anterola A."/>
            <person name="Aoki S."/>
            <person name="Ashton N."/>
            <person name="Barbazuk W.B."/>
            <person name="Barker E."/>
            <person name="Bennetzen J."/>
            <person name="Bezanilla M."/>
            <person name="Blankenship R."/>
            <person name="Cho S.H."/>
            <person name="Dutcher S."/>
            <person name="Estelle M."/>
            <person name="Fawcett J.A."/>
            <person name="Gundlach H."/>
            <person name="Hanada K."/>
            <person name="Heyl A."/>
            <person name="Hicks K.A."/>
            <person name="Hugh J."/>
            <person name="Lohr M."/>
            <person name="Mayer K."/>
            <person name="Melkozernov A."/>
            <person name="Murata T."/>
            <person name="Nelson D."/>
            <person name="Pils B."/>
            <person name="Prigge M."/>
            <person name="Reiss B."/>
            <person name="Renner T."/>
            <person name="Rombauts S."/>
            <person name="Rushton P."/>
            <person name="Sanderfoot A."/>
            <person name="Schween G."/>
            <person name="Shiu S.-H."/>
            <person name="Stueber K."/>
            <person name="Theodoulou F.L."/>
            <person name="Tu H."/>
            <person name="Van de Peer Y."/>
            <person name="Verrier P.J."/>
            <person name="Waters E."/>
            <person name="Wood A."/>
            <person name="Yang L."/>
            <person name="Cove D."/>
            <person name="Cuming A."/>
            <person name="Hasebe M."/>
            <person name="Lucas S."/>
            <person name="Mishler D.B."/>
            <person name="Reski R."/>
            <person name="Grigoriev I."/>
            <person name="Quatrano R.S."/>
            <person name="Boore J.L."/>
        </authorList>
    </citation>
    <scope>NUCLEOTIDE SEQUENCE [LARGE SCALE GENOMIC DNA]</scope>
    <source>
        <strain evidence="4 5">cv. Gransden 2004</strain>
    </source>
</reference>
<dbReference type="STRING" id="3218.A0A2K1K2Q4"/>
<keyword evidence="1" id="KW-0175">Coiled coil</keyword>
<reference evidence="4" key="3">
    <citation type="submission" date="2020-12" db="UniProtKB">
        <authorList>
            <consortium name="EnsemblPlants"/>
        </authorList>
    </citation>
    <scope>IDENTIFICATION</scope>
</reference>
<evidence type="ECO:0000256" key="2">
    <source>
        <dbReference type="SAM" id="MobiDB-lite"/>
    </source>
</evidence>
<feature type="region of interest" description="Disordered" evidence="2">
    <location>
        <begin position="68"/>
        <end position="95"/>
    </location>
</feature>
<feature type="coiled-coil region" evidence="1">
    <location>
        <begin position="827"/>
        <end position="907"/>
    </location>
</feature>
<evidence type="ECO:0008006" key="6">
    <source>
        <dbReference type="Google" id="ProtNLM"/>
    </source>
</evidence>
<feature type="compositionally biased region" description="Low complexity" evidence="2">
    <location>
        <begin position="36"/>
        <end position="48"/>
    </location>
</feature>
<organism evidence="3">
    <name type="scientific">Physcomitrium patens</name>
    <name type="common">Spreading-leaved earth moss</name>
    <name type="synonym">Physcomitrella patens</name>
    <dbReference type="NCBI Taxonomy" id="3218"/>
    <lineage>
        <taxon>Eukaryota</taxon>
        <taxon>Viridiplantae</taxon>
        <taxon>Streptophyta</taxon>
        <taxon>Embryophyta</taxon>
        <taxon>Bryophyta</taxon>
        <taxon>Bryophytina</taxon>
        <taxon>Bryopsida</taxon>
        <taxon>Funariidae</taxon>
        <taxon>Funariales</taxon>
        <taxon>Funariaceae</taxon>
        <taxon>Physcomitrium</taxon>
    </lineage>
</organism>
<dbReference type="EMBL" id="ABEU02000009">
    <property type="protein sequence ID" value="PNR48059.1"/>
    <property type="molecule type" value="Genomic_DNA"/>
</dbReference>
<dbReference type="InParanoid" id="A0A2K1K2Q4"/>
<gene>
    <name evidence="3" type="ORF">PHYPA_012532</name>
</gene>
<evidence type="ECO:0000313" key="5">
    <source>
        <dbReference type="Proteomes" id="UP000006727"/>
    </source>
</evidence>
<evidence type="ECO:0000313" key="4">
    <source>
        <dbReference type="EnsemblPlants" id="Pp3c9_10460V3.1"/>
    </source>
</evidence>
<dbReference type="EnsemblPlants" id="Pp3c9_10460V3.1">
    <property type="protein sequence ID" value="Pp3c9_10460V3.1"/>
    <property type="gene ID" value="Pp3c9_10460"/>
</dbReference>
<reference evidence="3 5" key="2">
    <citation type="journal article" date="2018" name="Plant J.">
        <title>The Physcomitrella patens chromosome-scale assembly reveals moss genome structure and evolution.</title>
        <authorList>
            <person name="Lang D."/>
            <person name="Ullrich K.K."/>
            <person name="Murat F."/>
            <person name="Fuchs J."/>
            <person name="Jenkins J."/>
            <person name="Haas F.B."/>
            <person name="Piednoel M."/>
            <person name="Gundlach H."/>
            <person name="Van Bel M."/>
            <person name="Meyberg R."/>
            <person name="Vives C."/>
            <person name="Morata J."/>
            <person name="Symeonidi A."/>
            <person name="Hiss M."/>
            <person name="Muchero W."/>
            <person name="Kamisugi Y."/>
            <person name="Saleh O."/>
            <person name="Blanc G."/>
            <person name="Decker E.L."/>
            <person name="van Gessel N."/>
            <person name="Grimwood J."/>
            <person name="Hayes R.D."/>
            <person name="Graham S.W."/>
            <person name="Gunter L.E."/>
            <person name="McDaniel S.F."/>
            <person name="Hoernstein S.N.W."/>
            <person name="Larsson A."/>
            <person name="Li F.W."/>
            <person name="Perroud P.F."/>
            <person name="Phillips J."/>
            <person name="Ranjan P."/>
            <person name="Rokshar D.S."/>
            <person name="Rothfels C.J."/>
            <person name="Schneider L."/>
            <person name="Shu S."/>
            <person name="Stevenson D.W."/>
            <person name="Thummler F."/>
            <person name="Tillich M."/>
            <person name="Villarreal Aguilar J.C."/>
            <person name="Widiez T."/>
            <person name="Wong G.K."/>
            <person name="Wymore A."/>
            <person name="Zhang Y."/>
            <person name="Zimmer A.D."/>
            <person name="Quatrano R.S."/>
            <person name="Mayer K.F.X."/>
            <person name="Goodstein D."/>
            <person name="Casacuberta J.M."/>
            <person name="Vandepoele K."/>
            <person name="Reski R."/>
            <person name="Cuming A.C."/>
            <person name="Tuskan G.A."/>
            <person name="Maumus F."/>
            <person name="Salse J."/>
            <person name="Schmutz J."/>
            <person name="Rensing S.A."/>
        </authorList>
    </citation>
    <scope>NUCLEOTIDE SEQUENCE [LARGE SCALE GENOMIC DNA]</scope>
    <source>
        <strain evidence="4 5">cv. Gransden 2004</strain>
    </source>
</reference>
<dbReference type="InterPro" id="IPR051002">
    <property type="entry name" value="UBA_autophagy_assoc_protein"/>
</dbReference>
<feature type="coiled-coil region" evidence="1">
    <location>
        <begin position="972"/>
        <end position="1020"/>
    </location>
</feature>